<name>A0A926E6G7_9FIRM</name>
<proteinExistence type="predicted"/>
<comment type="caution">
    <text evidence="1">The sequence shown here is derived from an EMBL/GenBank/DDBJ whole genome shotgun (WGS) entry which is preliminary data.</text>
</comment>
<reference evidence="1" key="1">
    <citation type="submission" date="2020-08" db="EMBL/GenBank/DDBJ databases">
        <title>Genome public.</title>
        <authorList>
            <person name="Liu C."/>
            <person name="Sun Q."/>
        </authorList>
    </citation>
    <scope>NUCLEOTIDE SEQUENCE</scope>
    <source>
        <strain evidence="1">NSJ-24</strain>
    </source>
</reference>
<dbReference type="EMBL" id="JACRTA010000002">
    <property type="protein sequence ID" value="MBC8568237.1"/>
    <property type="molecule type" value="Genomic_DNA"/>
</dbReference>
<sequence>MKVKYIGEDVMPLDLIPGKTYACLGKEYDMYRVIDETGEDYLYPEEAFEVLEE</sequence>
<keyword evidence="2" id="KW-1185">Reference proteome</keyword>
<dbReference type="AlphaFoldDB" id="A0A926E6G7"/>
<organism evidence="1 2">
    <name type="scientific">Lentihominibacter hominis</name>
    <dbReference type="NCBI Taxonomy" id="2763645"/>
    <lineage>
        <taxon>Bacteria</taxon>
        <taxon>Bacillati</taxon>
        <taxon>Bacillota</taxon>
        <taxon>Clostridia</taxon>
        <taxon>Peptostreptococcales</taxon>
        <taxon>Anaerovoracaceae</taxon>
        <taxon>Lentihominibacter</taxon>
    </lineage>
</organism>
<protein>
    <submittedName>
        <fullName evidence="1">Uncharacterized protein</fullName>
    </submittedName>
</protein>
<evidence type="ECO:0000313" key="1">
    <source>
        <dbReference type="EMBL" id="MBC8568237.1"/>
    </source>
</evidence>
<dbReference type="Proteomes" id="UP000610862">
    <property type="component" value="Unassembled WGS sequence"/>
</dbReference>
<accession>A0A926E6G7</accession>
<dbReference type="RefSeq" id="WP_187525193.1">
    <property type="nucleotide sequence ID" value="NZ_JACRTA010000002.1"/>
</dbReference>
<gene>
    <name evidence="1" type="ORF">H8692_05595</name>
</gene>
<evidence type="ECO:0000313" key="2">
    <source>
        <dbReference type="Proteomes" id="UP000610862"/>
    </source>
</evidence>